<accession>A0ACB6Z2E4</accession>
<dbReference type="EMBL" id="MU118195">
    <property type="protein sequence ID" value="KAF9643684.1"/>
    <property type="molecule type" value="Genomic_DNA"/>
</dbReference>
<sequence>MTPRPLLTRWMRLILDTLPQQIYRSCLRHLYRICGHQVLLPKSLQIPPCYNPADPANYRGGFADVWKSQHNGLYVAAKALRIYSSRNLEKTRKRFCREVMTWRTLSHPNVLPLLGVTMTENQFVMVSEWMDHGNINEFLKKSDTNVDRLQLLREITAGLVYMHDRGVIHGDLKGDNIMIDKDGHARLADFSLITLIPDQSTFVSTCIEGGTFLWMSPELLDPESFNLKGIRLTKESDCYALGMVIYEILSGQVPFGKRGGPFVALSKVLCGERPPRPQGEAGKLFTDDIWEVVELCWKPRPSDRAIANDVLECLGGTPPPSRPPFKIDRDADTDSDDQSDAASDDS</sequence>
<reference evidence="1" key="1">
    <citation type="submission" date="2019-10" db="EMBL/GenBank/DDBJ databases">
        <authorList>
            <consortium name="DOE Joint Genome Institute"/>
            <person name="Kuo A."/>
            <person name="Miyauchi S."/>
            <person name="Kiss E."/>
            <person name="Drula E."/>
            <person name="Kohler A."/>
            <person name="Sanchez-Garcia M."/>
            <person name="Andreopoulos B."/>
            <person name="Barry K.W."/>
            <person name="Bonito G."/>
            <person name="Buee M."/>
            <person name="Carver A."/>
            <person name="Chen C."/>
            <person name="Cichocki N."/>
            <person name="Clum A."/>
            <person name="Culley D."/>
            <person name="Crous P.W."/>
            <person name="Fauchery L."/>
            <person name="Girlanda M."/>
            <person name="Hayes R."/>
            <person name="Keri Z."/>
            <person name="Labutti K."/>
            <person name="Lipzen A."/>
            <person name="Lombard V."/>
            <person name="Magnuson J."/>
            <person name="Maillard F."/>
            <person name="Morin E."/>
            <person name="Murat C."/>
            <person name="Nolan M."/>
            <person name="Ohm R."/>
            <person name="Pangilinan J."/>
            <person name="Pereira M."/>
            <person name="Perotto S."/>
            <person name="Peter M."/>
            <person name="Riley R."/>
            <person name="Sitrit Y."/>
            <person name="Stielow B."/>
            <person name="Szollosi G."/>
            <person name="Zifcakova L."/>
            <person name="Stursova M."/>
            <person name="Spatafora J.W."/>
            <person name="Tedersoo L."/>
            <person name="Vaario L.-M."/>
            <person name="Yamada A."/>
            <person name="Yan M."/>
            <person name="Wang P."/>
            <person name="Xu J."/>
            <person name="Bruns T."/>
            <person name="Baldrian P."/>
            <person name="Vilgalys R."/>
            <person name="Henrissat B."/>
            <person name="Grigoriev I.V."/>
            <person name="Hibbett D."/>
            <person name="Nagy L.G."/>
            <person name="Martin F.M."/>
        </authorList>
    </citation>
    <scope>NUCLEOTIDE SEQUENCE</scope>
    <source>
        <strain evidence="1">P2</strain>
    </source>
</reference>
<protein>
    <submittedName>
        <fullName evidence="1">Kinase-like protein</fullName>
    </submittedName>
</protein>
<evidence type="ECO:0000313" key="1">
    <source>
        <dbReference type="EMBL" id="KAF9643684.1"/>
    </source>
</evidence>
<dbReference type="Proteomes" id="UP000886501">
    <property type="component" value="Unassembled WGS sequence"/>
</dbReference>
<comment type="caution">
    <text evidence="1">The sequence shown here is derived from an EMBL/GenBank/DDBJ whole genome shotgun (WGS) entry which is preliminary data.</text>
</comment>
<evidence type="ECO:0000313" key="2">
    <source>
        <dbReference type="Proteomes" id="UP000886501"/>
    </source>
</evidence>
<keyword evidence="2" id="KW-1185">Reference proteome</keyword>
<organism evidence="1 2">
    <name type="scientific">Thelephora ganbajun</name>
    <name type="common">Ganba fungus</name>
    <dbReference type="NCBI Taxonomy" id="370292"/>
    <lineage>
        <taxon>Eukaryota</taxon>
        <taxon>Fungi</taxon>
        <taxon>Dikarya</taxon>
        <taxon>Basidiomycota</taxon>
        <taxon>Agaricomycotina</taxon>
        <taxon>Agaricomycetes</taxon>
        <taxon>Thelephorales</taxon>
        <taxon>Thelephoraceae</taxon>
        <taxon>Thelephora</taxon>
    </lineage>
</organism>
<reference evidence="1" key="2">
    <citation type="journal article" date="2020" name="Nat. Commun.">
        <title>Large-scale genome sequencing of mycorrhizal fungi provides insights into the early evolution of symbiotic traits.</title>
        <authorList>
            <person name="Miyauchi S."/>
            <person name="Kiss E."/>
            <person name="Kuo A."/>
            <person name="Drula E."/>
            <person name="Kohler A."/>
            <person name="Sanchez-Garcia M."/>
            <person name="Morin E."/>
            <person name="Andreopoulos B."/>
            <person name="Barry K.W."/>
            <person name="Bonito G."/>
            <person name="Buee M."/>
            <person name="Carver A."/>
            <person name="Chen C."/>
            <person name="Cichocki N."/>
            <person name="Clum A."/>
            <person name="Culley D."/>
            <person name="Crous P.W."/>
            <person name="Fauchery L."/>
            <person name="Girlanda M."/>
            <person name="Hayes R.D."/>
            <person name="Keri Z."/>
            <person name="LaButti K."/>
            <person name="Lipzen A."/>
            <person name="Lombard V."/>
            <person name="Magnuson J."/>
            <person name="Maillard F."/>
            <person name="Murat C."/>
            <person name="Nolan M."/>
            <person name="Ohm R.A."/>
            <person name="Pangilinan J."/>
            <person name="Pereira M.F."/>
            <person name="Perotto S."/>
            <person name="Peter M."/>
            <person name="Pfister S."/>
            <person name="Riley R."/>
            <person name="Sitrit Y."/>
            <person name="Stielow J.B."/>
            <person name="Szollosi G."/>
            <person name="Zifcakova L."/>
            <person name="Stursova M."/>
            <person name="Spatafora J.W."/>
            <person name="Tedersoo L."/>
            <person name="Vaario L.M."/>
            <person name="Yamada A."/>
            <person name="Yan M."/>
            <person name="Wang P."/>
            <person name="Xu J."/>
            <person name="Bruns T."/>
            <person name="Baldrian P."/>
            <person name="Vilgalys R."/>
            <person name="Dunand C."/>
            <person name="Henrissat B."/>
            <person name="Grigoriev I.V."/>
            <person name="Hibbett D."/>
            <person name="Nagy L.G."/>
            <person name="Martin F.M."/>
        </authorList>
    </citation>
    <scope>NUCLEOTIDE SEQUENCE</scope>
    <source>
        <strain evidence="1">P2</strain>
    </source>
</reference>
<gene>
    <name evidence="1" type="ORF">BDM02DRAFT_1368395</name>
</gene>
<name>A0ACB6Z2E4_THEGA</name>
<proteinExistence type="predicted"/>